<dbReference type="Proteomes" id="UP000245609">
    <property type="component" value="Unassembled WGS sequence"/>
</dbReference>
<evidence type="ECO:0000256" key="2">
    <source>
        <dbReference type="SAM" id="Phobius"/>
    </source>
</evidence>
<sequence length="400" mass="46015">MNPSMQVSGSHVDGSTAQNLQEQEDQISNGSTTSLESNILLLFPGSFDSIGNILNRDFGLYKLEDEHVIAFSNNLLDFYWMLDILNLVVAGLFQIFSFSTSVASNLKILFLFCAHFLVSVLFPSFNLDRFTSHSDLLNQQDQYQQQNDKEQNEFNTGGNNINYYIDSKHRNDNSSIVDSILANFNNNQTGNTKLWNMRAKSATTVQKESNINDQTKAYQTGNENKGKESYMIKKHMFKYKKLILFEENDDFKQEVGSLKQMIQSTLKLEPSFEGKYTPLYEKIVLKDSELLKEMRAKMEEEELEKKKGARRIEVPENVDSIILQWMRQGTPAKLNNVIVENRDLETVLGTNWLNDEVINYYMELIMAKYNNQRNNSSSNSFGNPLVYGSDFYPGKKNRIL</sequence>
<dbReference type="EMBL" id="MBFS01001147">
    <property type="protein sequence ID" value="PVV01358.1"/>
    <property type="molecule type" value="Genomic_DNA"/>
</dbReference>
<evidence type="ECO:0000256" key="1">
    <source>
        <dbReference type="SAM" id="Coils"/>
    </source>
</evidence>
<organism evidence="3 4">
    <name type="scientific">Smittium megazygosporum</name>
    <dbReference type="NCBI Taxonomy" id="133381"/>
    <lineage>
        <taxon>Eukaryota</taxon>
        <taxon>Fungi</taxon>
        <taxon>Fungi incertae sedis</taxon>
        <taxon>Zoopagomycota</taxon>
        <taxon>Kickxellomycotina</taxon>
        <taxon>Harpellomycetes</taxon>
        <taxon>Harpellales</taxon>
        <taxon>Legeriomycetaceae</taxon>
        <taxon>Smittium</taxon>
    </lineage>
</organism>
<accession>A0A2T9Z9T9</accession>
<proteinExistence type="predicted"/>
<dbReference type="SUPFAM" id="SSF54001">
    <property type="entry name" value="Cysteine proteinases"/>
    <property type="match status" value="1"/>
</dbReference>
<name>A0A2T9Z9T9_9FUNG</name>
<comment type="caution">
    <text evidence="3">The sequence shown here is derived from an EMBL/GenBank/DDBJ whole genome shotgun (WGS) entry which is preliminary data.</text>
</comment>
<dbReference type="OrthoDB" id="1939479at2759"/>
<keyword evidence="4" id="KW-1185">Reference proteome</keyword>
<evidence type="ECO:0000313" key="4">
    <source>
        <dbReference type="Proteomes" id="UP000245609"/>
    </source>
</evidence>
<keyword evidence="2" id="KW-1133">Transmembrane helix</keyword>
<feature type="coiled-coil region" evidence="1">
    <location>
        <begin position="284"/>
        <end position="311"/>
    </location>
</feature>
<evidence type="ECO:0000313" key="3">
    <source>
        <dbReference type="EMBL" id="PVV01358.1"/>
    </source>
</evidence>
<keyword evidence="2" id="KW-0472">Membrane</keyword>
<feature type="transmembrane region" description="Helical" evidence="2">
    <location>
        <begin position="108"/>
        <end position="125"/>
    </location>
</feature>
<reference evidence="3 4" key="1">
    <citation type="journal article" date="2018" name="MBio">
        <title>Comparative Genomics Reveals the Core Gene Toolbox for the Fungus-Insect Symbiosis.</title>
        <authorList>
            <person name="Wang Y."/>
            <person name="Stata M."/>
            <person name="Wang W."/>
            <person name="Stajich J.E."/>
            <person name="White M.M."/>
            <person name="Moncalvo J.M."/>
        </authorList>
    </citation>
    <scope>NUCLEOTIDE SEQUENCE [LARGE SCALE GENOMIC DNA]</scope>
    <source>
        <strain evidence="3 4">SC-DP-2</strain>
    </source>
</reference>
<keyword evidence="2" id="KW-0812">Transmembrane</keyword>
<keyword evidence="1" id="KW-0175">Coiled coil</keyword>
<dbReference type="AlphaFoldDB" id="A0A2T9Z9T9"/>
<gene>
    <name evidence="3" type="ORF">BB560_004223</name>
</gene>
<evidence type="ECO:0008006" key="5">
    <source>
        <dbReference type="Google" id="ProtNLM"/>
    </source>
</evidence>
<dbReference type="Gene3D" id="1.10.418.20">
    <property type="match status" value="1"/>
</dbReference>
<protein>
    <recommendedName>
        <fullName evidence="5">Ubiquitin-like protease family profile domain-containing protein</fullName>
    </recommendedName>
</protein>
<feature type="transmembrane region" description="Helical" evidence="2">
    <location>
        <begin position="78"/>
        <end position="96"/>
    </location>
</feature>
<dbReference type="InterPro" id="IPR038765">
    <property type="entry name" value="Papain-like_cys_pep_sf"/>
</dbReference>